<dbReference type="PROSITE" id="PS50105">
    <property type="entry name" value="SAM_DOMAIN"/>
    <property type="match status" value="1"/>
</dbReference>
<dbReference type="PANTHER" id="PTHR10627">
    <property type="entry name" value="SCP160"/>
    <property type="match status" value="1"/>
</dbReference>
<dbReference type="CDD" id="cd09487">
    <property type="entry name" value="SAM_superfamily"/>
    <property type="match status" value="1"/>
</dbReference>
<feature type="compositionally biased region" description="Basic and acidic residues" evidence="2">
    <location>
        <begin position="176"/>
        <end position="191"/>
    </location>
</feature>
<keyword evidence="5" id="KW-1185">Reference proteome</keyword>
<dbReference type="Proteomes" id="UP000663760">
    <property type="component" value="Chromosome 8"/>
</dbReference>
<reference evidence="4" key="1">
    <citation type="submission" date="2020-02" db="EMBL/GenBank/DDBJ databases">
        <authorList>
            <person name="Scholz U."/>
            <person name="Mascher M."/>
            <person name="Fiebig A."/>
        </authorList>
    </citation>
    <scope>NUCLEOTIDE SEQUENCE</scope>
</reference>
<dbReference type="InterPro" id="IPR013761">
    <property type="entry name" value="SAM/pointed_sf"/>
</dbReference>
<evidence type="ECO:0000256" key="1">
    <source>
        <dbReference type="ARBA" id="ARBA00022737"/>
    </source>
</evidence>
<dbReference type="EMBL" id="LR746271">
    <property type="protein sequence ID" value="CAA7400510.1"/>
    <property type="molecule type" value="Genomic_DNA"/>
</dbReference>
<dbReference type="AlphaFoldDB" id="A0A7I8KRR8"/>
<dbReference type="OrthoDB" id="539213at2759"/>
<organism evidence="4 5">
    <name type="scientific">Spirodela intermedia</name>
    <name type="common">Intermediate duckweed</name>
    <dbReference type="NCBI Taxonomy" id="51605"/>
    <lineage>
        <taxon>Eukaryota</taxon>
        <taxon>Viridiplantae</taxon>
        <taxon>Streptophyta</taxon>
        <taxon>Embryophyta</taxon>
        <taxon>Tracheophyta</taxon>
        <taxon>Spermatophyta</taxon>
        <taxon>Magnoliopsida</taxon>
        <taxon>Liliopsida</taxon>
        <taxon>Araceae</taxon>
        <taxon>Lemnoideae</taxon>
        <taxon>Spirodela</taxon>
    </lineage>
</organism>
<evidence type="ECO:0000259" key="3">
    <source>
        <dbReference type="PROSITE" id="PS50105"/>
    </source>
</evidence>
<dbReference type="SUPFAM" id="SSF47769">
    <property type="entry name" value="SAM/Pointed domain"/>
    <property type="match status" value="1"/>
</dbReference>
<dbReference type="Pfam" id="PF00536">
    <property type="entry name" value="SAM_1"/>
    <property type="match status" value="1"/>
</dbReference>
<proteinExistence type="predicted"/>
<dbReference type="SMART" id="SM00454">
    <property type="entry name" value="SAM"/>
    <property type="match status" value="1"/>
</dbReference>
<gene>
    <name evidence="4" type="ORF">SI8410_08011188</name>
</gene>
<accession>A0A7I8KRR8</accession>
<feature type="domain" description="SAM" evidence="3">
    <location>
        <begin position="216"/>
        <end position="275"/>
    </location>
</feature>
<evidence type="ECO:0000313" key="4">
    <source>
        <dbReference type="EMBL" id="CAA7400510.1"/>
    </source>
</evidence>
<feature type="compositionally biased region" description="Basic and acidic residues" evidence="2">
    <location>
        <begin position="148"/>
        <end position="164"/>
    </location>
</feature>
<keyword evidence="1" id="KW-0677">Repeat</keyword>
<evidence type="ECO:0000313" key="5">
    <source>
        <dbReference type="Proteomes" id="UP000663760"/>
    </source>
</evidence>
<dbReference type="InterPro" id="IPR001660">
    <property type="entry name" value="SAM"/>
</dbReference>
<feature type="region of interest" description="Disordered" evidence="2">
    <location>
        <begin position="1"/>
        <end position="205"/>
    </location>
</feature>
<evidence type="ECO:0000256" key="2">
    <source>
        <dbReference type="SAM" id="MobiDB-lite"/>
    </source>
</evidence>
<feature type="compositionally biased region" description="Low complexity" evidence="2">
    <location>
        <begin position="15"/>
        <end position="27"/>
    </location>
</feature>
<dbReference type="Gene3D" id="1.10.150.50">
    <property type="entry name" value="Transcription Factor, Ets-1"/>
    <property type="match status" value="1"/>
</dbReference>
<protein>
    <recommendedName>
        <fullName evidence="3">SAM domain-containing protein</fullName>
    </recommendedName>
</protein>
<sequence length="277" mass="29452">MADLQVMEVPAPANGGAAEEVATGAGVKRQRRPSVRLGDIGGPAGPAGAANDPQIRRSKQGRISPHLLHPDPSSQGEPTMASGGGLMGRIPSRKLPEHRSLHLSEETAGPRRGSGDASERKSGGGGGPKRRRVRTNWASSFEEGADAPDFRSSEDDAAEESFRDYDEEDDDSGSPLKEDSRARDSDGRELTDADPPPGSGVGLWSSRGLSSLGDGSVRAWLNGLGLGRYVPVFQVHEVDDEVLPFLTLEDLKEMGITAVGSRRKIYFAIQKLAKSFS</sequence>
<name>A0A7I8KRR8_SPIIN</name>
<dbReference type="PANTHER" id="PTHR10627:SF69">
    <property type="entry name" value="PROTEIN BICAUDAL C"/>
    <property type="match status" value="1"/>
</dbReference>
<feature type="compositionally biased region" description="Basic and acidic residues" evidence="2">
    <location>
        <begin position="94"/>
        <end position="122"/>
    </location>
</feature>